<evidence type="ECO:0000313" key="1">
    <source>
        <dbReference type="EMBL" id="KAK3089818.1"/>
    </source>
</evidence>
<comment type="caution">
    <text evidence="1">The sequence shown here is derived from an EMBL/GenBank/DDBJ whole genome shotgun (WGS) entry which is preliminary data.</text>
</comment>
<gene>
    <name evidence="1" type="ORF">FSP39_006766</name>
</gene>
<dbReference type="AlphaFoldDB" id="A0AA89BW97"/>
<protein>
    <submittedName>
        <fullName evidence="1">Uncharacterized protein</fullName>
    </submittedName>
</protein>
<name>A0AA89BW97_PINIB</name>
<reference evidence="1" key="1">
    <citation type="submission" date="2019-08" db="EMBL/GenBank/DDBJ databases">
        <title>The improved chromosome-level genome for the pearl oyster Pinctada fucata martensii using PacBio sequencing and Hi-C.</title>
        <authorList>
            <person name="Zheng Z."/>
        </authorList>
    </citation>
    <scope>NUCLEOTIDE SEQUENCE</scope>
    <source>
        <strain evidence="1">ZZ-2019</strain>
        <tissue evidence="1">Adductor muscle</tissue>
    </source>
</reference>
<proteinExistence type="predicted"/>
<accession>A0AA89BW97</accession>
<dbReference type="Proteomes" id="UP001186944">
    <property type="component" value="Unassembled WGS sequence"/>
</dbReference>
<evidence type="ECO:0000313" key="2">
    <source>
        <dbReference type="Proteomes" id="UP001186944"/>
    </source>
</evidence>
<sequence length="395" mass="44586">MADAEQEAGPSVPKKLKRSTLEKFCEEFGSDSFELLKKHIFDLKKETMALGTFAIGSCNAADPDYGYCFTKAACSLRPTKVKVTFGSLFLEPFKALNELFCIKSLPKDGPVLMCVQKLMEFMLNKEMQKPLEDLNDCSDETELTVILATHLFSQLSISPSFTVNNRNHSQLKRCPCTSEKCPKTGWKGKIHYGDTSIGNSEVWHGFLDLVMDGAEVLIDTVDGEEDTVTYIDSTIEIKQKDFEMTDVSAGSRIAQVAAETIVYSFYYRSLHPESSHFLIPSIGVSGSEVLFYFYDSVNDVLLGSTTFKLMDFEDKLDITTVFAVWMVLNHKYLCNGLNELKLDQVPKSHFTEHAKSKLHVYREELKKGNLDFRHKKVWSVDPRTFTGTVLLGDKE</sequence>
<organism evidence="1 2">
    <name type="scientific">Pinctada imbricata</name>
    <name type="common">Atlantic pearl-oyster</name>
    <name type="synonym">Pinctada martensii</name>
    <dbReference type="NCBI Taxonomy" id="66713"/>
    <lineage>
        <taxon>Eukaryota</taxon>
        <taxon>Metazoa</taxon>
        <taxon>Spiralia</taxon>
        <taxon>Lophotrochozoa</taxon>
        <taxon>Mollusca</taxon>
        <taxon>Bivalvia</taxon>
        <taxon>Autobranchia</taxon>
        <taxon>Pteriomorphia</taxon>
        <taxon>Pterioida</taxon>
        <taxon>Pterioidea</taxon>
        <taxon>Pteriidae</taxon>
        <taxon>Pinctada</taxon>
    </lineage>
</organism>
<dbReference type="EMBL" id="VSWD01000010">
    <property type="protein sequence ID" value="KAK3089818.1"/>
    <property type="molecule type" value="Genomic_DNA"/>
</dbReference>
<keyword evidence="2" id="KW-1185">Reference proteome</keyword>